<accession>A0A6V8Q424</accession>
<proteinExistence type="predicted"/>
<evidence type="ECO:0000313" key="1">
    <source>
        <dbReference type="EMBL" id="GFP38126.1"/>
    </source>
</evidence>
<organism evidence="1 2">
    <name type="scientific">Candidatus Hakubella thermalkaliphila</name>
    <dbReference type="NCBI Taxonomy" id="2754717"/>
    <lineage>
        <taxon>Bacteria</taxon>
        <taxon>Bacillati</taxon>
        <taxon>Actinomycetota</taxon>
        <taxon>Actinomycetota incertae sedis</taxon>
        <taxon>Candidatus Hakubellales</taxon>
        <taxon>Candidatus Hakubellaceae</taxon>
        <taxon>Candidatus Hakubella</taxon>
    </lineage>
</organism>
<reference evidence="1 2" key="1">
    <citation type="journal article" date="2020" name="Front. Microbiol.">
        <title>Single-cell genomics of novel Actinobacteria with the Wood-Ljungdahl pathway discovered in a serpentinizing system.</title>
        <authorList>
            <person name="Merino N."/>
            <person name="Kawai M."/>
            <person name="Boyd E.S."/>
            <person name="Colman D.R."/>
            <person name="McGlynn S.E."/>
            <person name="Nealson K.H."/>
            <person name="Kurokawa K."/>
            <person name="Hongoh Y."/>
        </authorList>
    </citation>
    <scope>NUCLEOTIDE SEQUENCE [LARGE SCALE GENOMIC DNA]</scope>
    <source>
        <strain evidence="1 2">S44</strain>
    </source>
</reference>
<gene>
    <name evidence="1" type="ORF">HKBW3S44_01806</name>
</gene>
<dbReference type="EMBL" id="BLSC01000348">
    <property type="protein sequence ID" value="GFP38126.1"/>
    <property type="molecule type" value="Genomic_DNA"/>
</dbReference>
<comment type="caution">
    <text evidence="1">The sequence shown here is derived from an EMBL/GenBank/DDBJ whole genome shotgun (WGS) entry which is preliminary data.</text>
</comment>
<name>A0A6V8Q424_9ACTN</name>
<feature type="non-terminal residue" evidence="1">
    <location>
        <position position="1"/>
    </location>
</feature>
<sequence length="36" mass="3860">GDLLGAIQALCQLSYIPTGGYPKILKAMKLYHTAPI</sequence>
<dbReference type="AlphaFoldDB" id="A0A6V8Q424"/>
<evidence type="ECO:0000313" key="2">
    <source>
        <dbReference type="Proteomes" id="UP000561271"/>
    </source>
</evidence>
<protein>
    <submittedName>
        <fullName evidence="1">Uncharacterized protein</fullName>
    </submittedName>
</protein>
<dbReference type="Proteomes" id="UP000561271">
    <property type="component" value="Unassembled WGS sequence"/>
</dbReference>